<dbReference type="RefSeq" id="YP_009197884.1">
    <property type="nucleotide sequence ID" value="NC_028787.1"/>
</dbReference>
<dbReference type="EMBL" id="KP282674">
    <property type="protein sequence ID" value="ALG96807.1"/>
    <property type="molecule type" value="Genomic_DNA"/>
</dbReference>
<dbReference type="KEGG" id="vg:26625085"/>
<dbReference type="GeneID" id="26625085"/>
<proteinExistence type="predicted"/>
<evidence type="ECO:0000313" key="1">
    <source>
        <dbReference type="EMBL" id="ALG96807.1"/>
    </source>
</evidence>
<accession>A0A0N9NI61</accession>
<name>A0A0N9NI61_9VIRU</name>
<sequence length="250" mass="29604">MSLVSRIMDAIEFQVTGKVKKFKLPFCCRFIPGYALSGLSFNGHYVKGEIGITYKEDLLTTFSSSTIYIKENNEIKKKPVKNKVHECCLFINTNSYFHLADLIPAYLIKFHQPFYLFSSISYGYFNGERLYTYKVSTIPHYVFEEEIEPTEELDDLLYVVGVADAYKRGYFEKNMYNENKIKDYIFKPYLYFAYYLKMHTTLLPPQLEQELERKIKPKFINEIEIPKEINEEEINSWLKKIDLQNLLIVQ</sequence>
<evidence type="ECO:0000313" key="2">
    <source>
        <dbReference type="Proteomes" id="UP000202152"/>
    </source>
</evidence>
<dbReference type="Proteomes" id="UP000202152">
    <property type="component" value="Segment"/>
</dbReference>
<organism evidence="1 2">
    <name type="scientific">Acidianus bottle-shaped virus 3 strain ABV3</name>
    <dbReference type="NCBI Taxonomy" id="1732174"/>
    <lineage>
        <taxon>Viruses</taxon>
        <taxon>Viruses incertae sedis</taxon>
        <taxon>Ampullaviridae</taxon>
        <taxon>Bottigliavirus</taxon>
        <taxon>Bottigliavirus krisuvikense</taxon>
        <taxon>Bottigliavirus ABV3</taxon>
    </lineage>
</organism>
<keyword evidence="2" id="KW-1185">Reference proteome</keyword>
<reference evidence="1 2" key="1">
    <citation type="journal article" date="2015" name="Environ. Microbiol.">
        <title>Novel viral genomes identified from six metagenomes reveal wide distribution of archaeal viruses and high viral diversity in terrestrial hot springs.</title>
        <authorList>
            <person name="Gudbergsdottir S.R."/>
            <person name="Menzel P."/>
            <person name="Krogh A."/>
            <person name="Young M."/>
            <person name="Peng X."/>
        </authorList>
    </citation>
    <scope>NUCLEOTIDE SEQUENCE [LARGE SCALE GENOMIC DNA]</scope>
    <source>
        <strain evidence="1 2">ABV3</strain>
    </source>
</reference>
<protein>
    <submittedName>
        <fullName evidence="1">Uncharacterized protein</fullName>
    </submittedName>
</protein>